<dbReference type="Proteomes" id="UP000326837">
    <property type="component" value="Chromosome"/>
</dbReference>
<protein>
    <submittedName>
        <fullName evidence="1">Uncharacterized protein</fullName>
    </submittedName>
</protein>
<dbReference type="RefSeq" id="WP_152099908.1">
    <property type="nucleotide sequence ID" value="NZ_AP021861.1"/>
</dbReference>
<dbReference type="AlphaFoldDB" id="A0A5K7XH79"/>
<dbReference type="EMBL" id="AP021861">
    <property type="protein sequence ID" value="BBO34301.1"/>
    <property type="molecule type" value="Genomic_DNA"/>
</dbReference>
<proteinExistence type="predicted"/>
<keyword evidence="2" id="KW-1185">Reference proteome</keyword>
<organism evidence="1 2">
    <name type="scientific">Lacipirellula parvula</name>
    <dbReference type="NCBI Taxonomy" id="2650471"/>
    <lineage>
        <taxon>Bacteria</taxon>
        <taxon>Pseudomonadati</taxon>
        <taxon>Planctomycetota</taxon>
        <taxon>Planctomycetia</taxon>
        <taxon>Pirellulales</taxon>
        <taxon>Lacipirellulaceae</taxon>
        <taxon>Lacipirellula</taxon>
    </lineage>
</organism>
<accession>A0A5K7XH79</accession>
<evidence type="ECO:0000313" key="1">
    <source>
        <dbReference type="EMBL" id="BBO34301.1"/>
    </source>
</evidence>
<name>A0A5K7XH79_9BACT</name>
<gene>
    <name evidence="1" type="ORF">PLANPX_3913</name>
</gene>
<sequence length="85" mass="9211">MKKQSNQPANKPVHTVRIGMVSASVFLNEGNDGVKFPSAVIRRSYKTEGGFKDTSSYGSRHLGELAAVIADVRAWISSNYPDAAK</sequence>
<reference evidence="2" key="1">
    <citation type="submission" date="2019-10" db="EMBL/GenBank/DDBJ databases">
        <title>Lacipirellula parvula gen. nov., sp. nov., representing a lineage of planctomycetes widespread in freshwater anoxic habitats, and description of the family Lacipirellulaceae.</title>
        <authorList>
            <person name="Dedysh S.N."/>
            <person name="Kulichevskaya I.S."/>
            <person name="Beletsky A.V."/>
            <person name="Rakitin A.L."/>
            <person name="Mardanov A.V."/>
            <person name="Ivanova A.A."/>
            <person name="Saltykova V.X."/>
            <person name="Rijpstra W.I.C."/>
            <person name="Sinninghe Damste J.S."/>
            <person name="Ravin N.V."/>
        </authorList>
    </citation>
    <scope>NUCLEOTIDE SEQUENCE [LARGE SCALE GENOMIC DNA]</scope>
    <source>
        <strain evidence="2">PX69</strain>
    </source>
</reference>
<dbReference type="KEGG" id="lpav:PLANPX_3913"/>
<evidence type="ECO:0000313" key="2">
    <source>
        <dbReference type="Proteomes" id="UP000326837"/>
    </source>
</evidence>